<evidence type="ECO:0000313" key="2">
    <source>
        <dbReference type="EMBL" id="NMO14477.1"/>
    </source>
</evidence>
<organism evidence="2 3">
    <name type="scientific">Pyxidicoccus fallax</name>
    <dbReference type="NCBI Taxonomy" id="394095"/>
    <lineage>
        <taxon>Bacteria</taxon>
        <taxon>Pseudomonadati</taxon>
        <taxon>Myxococcota</taxon>
        <taxon>Myxococcia</taxon>
        <taxon>Myxococcales</taxon>
        <taxon>Cystobacterineae</taxon>
        <taxon>Myxococcaceae</taxon>
        <taxon>Pyxidicoccus</taxon>
    </lineage>
</organism>
<feature type="region of interest" description="Disordered" evidence="1">
    <location>
        <begin position="51"/>
        <end position="86"/>
    </location>
</feature>
<accession>A0A848L7G7</accession>
<protein>
    <submittedName>
        <fullName evidence="2">Uncharacterized protein</fullName>
    </submittedName>
</protein>
<name>A0A848L7G7_9BACT</name>
<feature type="compositionally biased region" description="Basic and acidic residues" evidence="1">
    <location>
        <begin position="117"/>
        <end position="129"/>
    </location>
</feature>
<reference evidence="2 3" key="1">
    <citation type="submission" date="2020-04" db="EMBL/GenBank/DDBJ databases">
        <title>Draft genome of Pyxidicoccus fallax type strain.</title>
        <authorList>
            <person name="Whitworth D.E."/>
        </authorList>
    </citation>
    <scope>NUCLEOTIDE SEQUENCE [LARGE SCALE GENOMIC DNA]</scope>
    <source>
        <strain evidence="2 3">DSM 14698</strain>
    </source>
</reference>
<proteinExistence type="predicted"/>
<evidence type="ECO:0000313" key="3">
    <source>
        <dbReference type="Proteomes" id="UP000518300"/>
    </source>
</evidence>
<feature type="region of interest" description="Disordered" evidence="1">
    <location>
        <begin position="106"/>
        <end position="149"/>
    </location>
</feature>
<dbReference type="AlphaFoldDB" id="A0A848L7G7"/>
<dbReference type="EMBL" id="JABBJJ010000019">
    <property type="protein sequence ID" value="NMO14477.1"/>
    <property type="molecule type" value="Genomic_DNA"/>
</dbReference>
<dbReference type="Proteomes" id="UP000518300">
    <property type="component" value="Unassembled WGS sequence"/>
</dbReference>
<comment type="caution">
    <text evidence="2">The sequence shown here is derived from an EMBL/GenBank/DDBJ whole genome shotgun (WGS) entry which is preliminary data.</text>
</comment>
<evidence type="ECO:0000256" key="1">
    <source>
        <dbReference type="SAM" id="MobiDB-lite"/>
    </source>
</evidence>
<sequence>MGGAAASVSAPLLLGGLRRVLGLERRGSPVRVRWAAGVMGALVAGGLARRRLKSSHEEAGRVSAETPVDTEAMAPPEPAAEPPSEDDVAALLDWRRAVRRRRLAALEPRAATVSEPPGREGARSMERGPRRGPSGREQPWHEALATTSG</sequence>
<keyword evidence="3" id="KW-1185">Reference proteome</keyword>
<gene>
    <name evidence="2" type="ORF">HG543_06340</name>
</gene>